<dbReference type="Gramene" id="PNT67447">
    <property type="protein sequence ID" value="PNT67447"/>
    <property type="gene ID" value="BRADI_3g27512v3"/>
</dbReference>
<evidence type="ECO:0000313" key="2">
    <source>
        <dbReference type="EMBL" id="PNT67447.1"/>
    </source>
</evidence>
<accession>A0A2K2CZJ1</accession>
<dbReference type="Proteomes" id="UP000008810">
    <property type="component" value="Chromosome 3"/>
</dbReference>
<keyword evidence="4" id="KW-1185">Reference proteome</keyword>
<dbReference type="InParanoid" id="A0A2K2CZJ1"/>
<dbReference type="ExpressionAtlas" id="A0A2K2CZJ1">
    <property type="expression patterns" value="baseline"/>
</dbReference>
<proteinExistence type="predicted"/>
<dbReference type="EnsemblPlants" id="PNT67447">
    <property type="protein sequence ID" value="PNT67447"/>
    <property type="gene ID" value="BRADI_3g27512v3"/>
</dbReference>
<reference evidence="2" key="2">
    <citation type="submission" date="2017-06" db="EMBL/GenBank/DDBJ databases">
        <title>WGS assembly of Brachypodium distachyon.</title>
        <authorList>
            <consortium name="The International Brachypodium Initiative"/>
            <person name="Lucas S."/>
            <person name="Harmon-Smith M."/>
            <person name="Lail K."/>
            <person name="Tice H."/>
            <person name="Grimwood J."/>
            <person name="Bruce D."/>
            <person name="Barry K."/>
            <person name="Shu S."/>
            <person name="Lindquist E."/>
            <person name="Wang M."/>
            <person name="Pitluck S."/>
            <person name="Vogel J.P."/>
            <person name="Garvin D.F."/>
            <person name="Mockler T.C."/>
            <person name="Schmutz J."/>
            <person name="Rokhsar D."/>
            <person name="Bevan M.W."/>
        </authorList>
    </citation>
    <scope>NUCLEOTIDE SEQUENCE</scope>
    <source>
        <strain evidence="2">Bd21</strain>
    </source>
</reference>
<dbReference type="AlphaFoldDB" id="A0A2K2CZJ1"/>
<feature type="region of interest" description="Disordered" evidence="1">
    <location>
        <begin position="59"/>
        <end position="84"/>
    </location>
</feature>
<gene>
    <name evidence="2" type="ORF">BRADI_3g27512v3</name>
</gene>
<protein>
    <submittedName>
        <fullName evidence="2 3">Uncharacterized protein</fullName>
    </submittedName>
</protein>
<organism evidence="2">
    <name type="scientific">Brachypodium distachyon</name>
    <name type="common">Purple false brome</name>
    <name type="synonym">Trachynia distachya</name>
    <dbReference type="NCBI Taxonomy" id="15368"/>
    <lineage>
        <taxon>Eukaryota</taxon>
        <taxon>Viridiplantae</taxon>
        <taxon>Streptophyta</taxon>
        <taxon>Embryophyta</taxon>
        <taxon>Tracheophyta</taxon>
        <taxon>Spermatophyta</taxon>
        <taxon>Magnoliopsida</taxon>
        <taxon>Liliopsida</taxon>
        <taxon>Poales</taxon>
        <taxon>Poaceae</taxon>
        <taxon>BOP clade</taxon>
        <taxon>Pooideae</taxon>
        <taxon>Stipodae</taxon>
        <taxon>Brachypodieae</taxon>
        <taxon>Brachypodium</taxon>
    </lineage>
</organism>
<reference evidence="3" key="3">
    <citation type="submission" date="2018-08" db="UniProtKB">
        <authorList>
            <consortium name="EnsemblPlants"/>
        </authorList>
    </citation>
    <scope>IDENTIFICATION</scope>
    <source>
        <strain evidence="3">cv. Bd21</strain>
    </source>
</reference>
<reference evidence="2 3" key="1">
    <citation type="journal article" date="2010" name="Nature">
        <title>Genome sequencing and analysis of the model grass Brachypodium distachyon.</title>
        <authorList>
            <consortium name="International Brachypodium Initiative"/>
        </authorList>
    </citation>
    <scope>NUCLEOTIDE SEQUENCE [LARGE SCALE GENOMIC DNA]</scope>
    <source>
        <strain evidence="2 3">Bd21</strain>
    </source>
</reference>
<evidence type="ECO:0000313" key="4">
    <source>
        <dbReference type="Proteomes" id="UP000008810"/>
    </source>
</evidence>
<name>A0A2K2CZJ1_BRADI</name>
<dbReference type="EMBL" id="CM000882">
    <property type="protein sequence ID" value="PNT67447.1"/>
    <property type="molecule type" value="Genomic_DNA"/>
</dbReference>
<sequence>MQNLLSAPSLLGPGKIWLSDFPKSPPQVPSDHSTTRIALDFSFLPHGAATLHLRPHAAAHLHRRPHTRPTSTTGHRATTCARPPPPPSFLSTAVRVLPLTAATLPPCRHKSWTTTPPFPLLEVVVRHPNSLRRQQHGHLLCETIYYLHVFLVMLLL</sequence>
<evidence type="ECO:0000256" key="1">
    <source>
        <dbReference type="SAM" id="MobiDB-lite"/>
    </source>
</evidence>
<evidence type="ECO:0000313" key="3">
    <source>
        <dbReference type="EnsemblPlants" id="PNT67447"/>
    </source>
</evidence>